<evidence type="ECO:0008006" key="3">
    <source>
        <dbReference type="Google" id="ProtNLM"/>
    </source>
</evidence>
<name>A0A6J4TF29_9ACTN</name>
<dbReference type="EMBL" id="CADCVS010000385">
    <property type="protein sequence ID" value="CAA9520352.1"/>
    <property type="molecule type" value="Genomic_DNA"/>
</dbReference>
<keyword evidence="1" id="KW-0732">Signal</keyword>
<dbReference type="AlphaFoldDB" id="A0A6J4TF29"/>
<dbReference type="Gene3D" id="3.20.20.80">
    <property type="entry name" value="Glycosidases"/>
    <property type="match status" value="1"/>
</dbReference>
<dbReference type="InterPro" id="IPR017853">
    <property type="entry name" value="GH"/>
</dbReference>
<organism evidence="2">
    <name type="scientific">uncultured Solirubrobacteraceae bacterium</name>
    <dbReference type="NCBI Taxonomy" id="1162706"/>
    <lineage>
        <taxon>Bacteria</taxon>
        <taxon>Bacillati</taxon>
        <taxon>Actinomycetota</taxon>
        <taxon>Thermoleophilia</taxon>
        <taxon>Solirubrobacterales</taxon>
        <taxon>Solirubrobacteraceae</taxon>
        <taxon>environmental samples</taxon>
    </lineage>
</organism>
<dbReference type="InterPro" id="IPR051923">
    <property type="entry name" value="Glycosyl_Hydrolase_39"/>
</dbReference>
<evidence type="ECO:0000256" key="1">
    <source>
        <dbReference type="SAM" id="SignalP"/>
    </source>
</evidence>
<proteinExistence type="predicted"/>
<dbReference type="PANTHER" id="PTHR12631:SF10">
    <property type="entry name" value="BETA-XYLOSIDASE-LIKE PROTEIN-RELATED"/>
    <property type="match status" value="1"/>
</dbReference>
<feature type="chain" id="PRO_5038524718" description="GH39" evidence="1">
    <location>
        <begin position="28"/>
        <end position="521"/>
    </location>
</feature>
<feature type="signal peptide" evidence="1">
    <location>
        <begin position="1"/>
        <end position="27"/>
    </location>
</feature>
<protein>
    <recommendedName>
        <fullName evidence="3">GH39</fullName>
    </recommendedName>
</protein>
<reference evidence="2" key="1">
    <citation type="submission" date="2020-02" db="EMBL/GenBank/DDBJ databases">
        <authorList>
            <person name="Meier V. D."/>
        </authorList>
    </citation>
    <scope>NUCLEOTIDE SEQUENCE</scope>
    <source>
        <strain evidence="2">AVDCRST_MAG30</strain>
    </source>
</reference>
<dbReference type="SUPFAM" id="SSF51445">
    <property type="entry name" value="(Trans)glycosidases"/>
    <property type="match status" value="1"/>
</dbReference>
<evidence type="ECO:0000313" key="2">
    <source>
        <dbReference type="EMBL" id="CAA9520352.1"/>
    </source>
</evidence>
<sequence length="521" mass="58316">MTPCRALLALLLATLAMGGLGAAPAHAGPGQISIMLDDDQLLYRGDAERDFALNRMKLLGVDYARVSILWSVVAENARKTARDRRRFRADDPSTYPPGNWDRYDRLVRAAERIGIGLYFNVTGPGPSWGHGKAPRSERANRRTWKPKPREYFKFVKAVGARYSGAYRDENDEGALVPRISFWSIYNEPNQGGWLTPQYMRRGSARVPWSPVMYRELWRYGRAALDQTGHDEDFVLAGETAPLGSDGVTSKSPIRPKKFIRELFCIRPDGRRYTGRAAQARQCSRLRRVDFRTSAWAHHPYTKKLPPDQRDTARDSISMANISDLGSLLDQMASRTGRIGSDVPTILTEFGYETRPPDPFSGVSFEDQAAYINEGDLLAYRDPRIVGQTQFLLRDVPPVRGARRNTKRYWFTYQSGLYNIDGSPKPSAAAYALPLVVTPSGDGVDVWGQLRFLPNGTQSEVGLEFKPEGSAEFRAVGEPVRVTNPLGFFEAQRSTPEPGTWRAMWRDPGSGAIAYSREVVVG</sequence>
<dbReference type="GO" id="GO:0004553">
    <property type="term" value="F:hydrolase activity, hydrolyzing O-glycosyl compounds"/>
    <property type="evidence" value="ECO:0007669"/>
    <property type="project" value="TreeGrafter"/>
</dbReference>
<dbReference type="PANTHER" id="PTHR12631">
    <property type="entry name" value="ALPHA-L-IDURONIDASE"/>
    <property type="match status" value="1"/>
</dbReference>
<gene>
    <name evidence="2" type="ORF">AVDCRST_MAG30-2985</name>
</gene>
<accession>A0A6J4TF29</accession>